<organism evidence="3 4">
    <name type="scientific">Candidatus Avoscillospira stercoripullorum</name>
    <dbReference type="NCBI Taxonomy" id="2840709"/>
    <lineage>
        <taxon>Bacteria</taxon>
        <taxon>Bacillati</taxon>
        <taxon>Bacillota</taxon>
        <taxon>Clostridia</taxon>
        <taxon>Eubacteriales</taxon>
        <taxon>Oscillospiraceae</taxon>
        <taxon>Oscillospiraceae incertae sedis</taxon>
        <taxon>Candidatus Avoscillospira</taxon>
    </lineage>
</organism>
<evidence type="ECO:0000313" key="3">
    <source>
        <dbReference type="EMBL" id="HIR08810.1"/>
    </source>
</evidence>
<evidence type="ECO:0000256" key="1">
    <source>
        <dbReference type="ARBA" id="ARBA00022980"/>
    </source>
</evidence>
<dbReference type="GO" id="GO:0005840">
    <property type="term" value="C:ribosome"/>
    <property type="evidence" value="ECO:0007669"/>
    <property type="project" value="UniProtKB-KW"/>
</dbReference>
<dbReference type="Proteomes" id="UP000824258">
    <property type="component" value="Unassembled WGS sequence"/>
</dbReference>
<dbReference type="GO" id="GO:1990904">
    <property type="term" value="C:ribonucleoprotein complex"/>
    <property type="evidence" value="ECO:0007669"/>
    <property type="project" value="UniProtKB-KW"/>
</dbReference>
<gene>
    <name evidence="3" type="ORF">IAA70_00235</name>
</gene>
<reference evidence="3" key="2">
    <citation type="journal article" date="2021" name="PeerJ">
        <title>Extensive microbial diversity within the chicken gut microbiome revealed by metagenomics and culture.</title>
        <authorList>
            <person name="Gilroy R."/>
            <person name="Ravi A."/>
            <person name="Getino M."/>
            <person name="Pursley I."/>
            <person name="Horton D.L."/>
            <person name="Alikhan N.F."/>
            <person name="Baker D."/>
            <person name="Gharbi K."/>
            <person name="Hall N."/>
            <person name="Watson M."/>
            <person name="Adriaenssens E.M."/>
            <person name="Foster-Nyarko E."/>
            <person name="Jarju S."/>
            <person name="Secka A."/>
            <person name="Antonio M."/>
            <person name="Oren A."/>
            <person name="Chaudhuri R.R."/>
            <person name="La Ragione R."/>
            <person name="Hildebrand F."/>
            <person name="Pallen M.J."/>
        </authorList>
    </citation>
    <scope>NUCLEOTIDE SEQUENCE</scope>
    <source>
        <strain evidence="3">ChiHjej9B8-7071</strain>
    </source>
</reference>
<dbReference type="InterPro" id="IPR008991">
    <property type="entry name" value="Translation_prot_SH3-like_sf"/>
</dbReference>
<dbReference type="InterPro" id="IPR041985">
    <property type="entry name" value="Ribosomal_eL14_KOW"/>
</dbReference>
<comment type="caution">
    <text evidence="3">The sequence shown here is derived from an EMBL/GenBank/DDBJ whole genome shotgun (WGS) entry which is preliminary data.</text>
</comment>
<dbReference type="EMBL" id="DVGD01000007">
    <property type="protein sequence ID" value="HIR08810.1"/>
    <property type="molecule type" value="Genomic_DNA"/>
</dbReference>
<evidence type="ECO:0000256" key="2">
    <source>
        <dbReference type="ARBA" id="ARBA00023274"/>
    </source>
</evidence>
<keyword evidence="2" id="KW-0687">Ribonucleoprotein</keyword>
<dbReference type="AlphaFoldDB" id="A0A9D1A7X0"/>
<sequence length="95" mass="10836">MEISKSDIIISLAGRDKGKFFYVIDVEEGYVLLADGRGRKLENPKRKKLKHVRRVSRTESRVADKILRGDKVLNSELRRDLAAFGQQFMSQNQGG</sequence>
<protein>
    <submittedName>
        <fullName evidence="3">KOW domain-containing RNA-binding protein</fullName>
    </submittedName>
</protein>
<dbReference type="CDD" id="cd06088">
    <property type="entry name" value="KOW_RPL14"/>
    <property type="match status" value="1"/>
</dbReference>
<name>A0A9D1A7X0_9FIRM</name>
<proteinExistence type="predicted"/>
<accession>A0A9D1A7X0</accession>
<reference evidence="3" key="1">
    <citation type="submission" date="2020-10" db="EMBL/GenBank/DDBJ databases">
        <authorList>
            <person name="Gilroy R."/>
        </authorList>
    </citation>
    <scope>NUCLEOTIDE SEQUENCE</scope>
    <source>
        <strain evidence="3">ChiHjej9B8-7071</strain>
    </source>
</reference>
<evidence type="ECO:0000313" key="4">
    <source>
        <dbReference type="Proteomes" id="UP000824258"/>
    </source>
</evidence>
<keyword evidence="1" id="KW-0689">Ribosomal protein</keyword>
<dbReference type="SUPFAM" id="SSF50104">
    <property type="entry name" value="Translation proteins SH3-like domain"/>
    <property type="match status" value="1"/>
</dbReference>